<evidence type="ECO:0000256" key="1">
    <source>
        <dbReference type="SAM" id="MobiDB-lite"/>
    </source>
</evidence>
<feature type="region of interest" description="Disordered" evidence="1">
    <location>
        <begin position="1"/>
        <end position="40"/>
    </location>
</feature>
<evidence type="ECO:0000313" key="3">
    <source>
        <dbReference type="Proteomes" id="UP000192578"/>
    </source>
</evidence>
<dbReference type="AlphaFoldDB" id="A0A1W0XBS2"/>
<sequence>MSPERQLPRGGLRTELSGAVERAKTDPAFEPRPAVSPSWAHSRPVRCSAKAIASYPNSLAICHYLAIILTALQRLSHSAVRRTDSGHFSTCQYPNQVDWDASFGGSRRRSNPKAAELFCNFRSRTSLLRCRIPARSSVTRVIVFRSATVCACRLLKAMSISTSVTDGCGNSGE</sequence>
<evidence type="ECO:0000313" key="2">
    <source>
        <dbReference type="EMBL" id="OQV24953.1"/>
    </source>
</evidence>
<keyword evidence="3" id="KW-1185">Reference proteome</keyword>
<proteinExistence type="predicted"/>
<name>A0A1W0XBS2_HYPEX</name>
<dbReference type="Proteomes" id="UP000192578">
    <property type="component" value="Unassembled WGS sequence"/>
</dbReference>
<organism evidence="2 3">
    <name type="scientific">Hypsibius exemplaris</name>
    <name type="common">Freshwater tardigrade</name>
    <dbReference type="NCBI Taxonomy" id="2072580"/>
    <lineage>
        <taxon>Eukaryota</taxon>
        <taxon>Metazoa</taxon>
        <taxon>Ecdysozoa</taxon>
        <taxon>Tardigrada</taxon>
        <taxon>Eutardigrada</taxon>
        <taxon>Parachela</taxon>
        <taxon>Hypsibioidea</taxon>
        <taxon>Hypsibiidae</taxon>
        <taxon>Hypsibius</taxon>
    </lineage>
</organism>
<accession>A0A1W0XBS2</accession>
<comment type="caution">
    <text evidence="2">The sequence shown here is derived from an EMBL/GenBank/DDBJ whole genome shotgun (WGS) entry which is preliminary data.</text>
</comment>
<protein>
    <submittedName>
        <fullName evidence="2">Uncharacterized protein</fullName>
    </submittedName>
</protein>
<dbReference type="EMBL" id="MTYJ01000004">
    <property type="protein sequence ID" value="OQV24953.1"/>
    <property type="molecule type" value="Genomic_DNA"/>
</dbReference>
<reference evidence="3" key="1">
    <citation type="submission" date="2017-01" db="EMBL/GenBank/DDBJ databases">
        <title>Comparative genomics of anhydrobiosis in the tardigrade Hypsibius dujardini.</title>
        <authorList>
            <person name="Yoshida Y."/>
            <person name="Koutsovoulos G."/>
            <person name="Laetsch D."/>
            <person name="Stevens L."/>
            <person name="Kumar S."/>
            <person name="Horikawa D."/>
            <person name="Ishino K."/>
            <person name="Komine S."/>
            <person name="Tomita M."/>
            <person name="Blaxter M."/>
            <person name="Arakawa K."/>
        </authorList>
    </citation>
    <scope>NUCLEOTIDE SEQUENCE [LARGE SCALE GENOMIC DNA]</scope>
    <source>
        <strain evidence="3">Z151</strain>
    </source>
</reference>
<gene>
    <name evidence="2" type="ORF">BV898_01163</name>
</gene>